<keyword evidence="1" id="KW-1133">Transmembrane helix</keyword>
<evidence type="ECO:0000313" key="3">
    <source>
        <dbReference type="EMBL" id="EDQ02881.1"/>
    </source>
</evidence>
<gene>
    <name evidence="3" type="ORF">OIHEL45_20496</name>
</gene>
<protein>
    <submittedName>
        <fullName evidence="3">TadE-like protein</fullName>
    </submittedName>
</protein>
<evidence type="ECO:0000259" key="2">
    <source>
        <dbReference type="Pfam" id="PF07811"/>
    </source>
</evidence>
<dbReference type="EMBL" id="ABID01000087">
    <property type="protein sequence ID" value="EDQ02881.1"/>
    <property type="molecule type" value="Genomic_DNA"/>
</dbReference>
<dbReference type="Pfam" id="PF07811">
    <property type="entry name" value="TadE"/>
    <property type="match status" value="1"/>
</dbReference>
<feature type="transmembrane region" description="Helical" evidence="1">
    <location>
        <begin position="20"/>
        <end position="41"/>
    </location>
</feature>
<feature type="domain" description="TadE-like" evidence="2">
    <location>
        <begin position="16"/>
        <end position="58"/>
    </location>
</feature>
<keyword evidence="1" id="KW-0472">Membrane</keyword>
<dbReference type="RefSeq" id="WP_007121541.1">
    <property type="nucleotide sequence ID" value="NZ_ABID01000087.1"/>
</dbReference>
<accession>A0ABM9X087</accession>
<dbReference type="InterPro" id="IPR012495">
    <property type="entry name" value="TadE-like_dom"/>
</dbReference>
<organism evidence="3 4">
    <name type="scientific">Sulfitobacter indolifex HEL-45</name>
    <dbReference type="NCBI Taxonomy" id="391624"/>
    <lineage>
        <taxon>Bacteria</taxon>
        <taxon>Pseudomonadati</taxon>
        <taxon>Pseudomonadota</taxon>
        <taxon>Alphaproteobacteria</taxon>
        <taxon>Rhodobacterales</taxon>
        <taxon>Roseobacteraceae</taxon>
        <taxon>Sulfitobacter</taxon>
    </lineage>
</organism>
<dbReference type="Proteomes" id="UP000003257">
    <property type="component" value="Unassembled WGS sequence"/>
</dbReference>
<proteinExistence type="predicted"/>
<keyword evidence="1" id="KW-0812">Transmembrane</keyword>
<evidence type="ECO:0000256" key="1">
    <source>
        <dbReference type="SAM" id="Phobius"/>
    </source>
</evidence>
<evidence type="ECO:0000313" key="4">
    <source>
        <dbReference type="Proteomes" id="UP000003257"/>
    </source>
</evidence>
<reference evidence="3 4" key="1">
    <citation type="submission" date="2007-11" db="EMBL/GenBank/DDBJ databases">
        <authorList>
            <person name="Wagner-Dobler I."/>
            <person name="Ferriera S."/>
            <person name="Johnson J."/>
            <person name="Kravitz S."/>
            <person name="Beeson K."/>
            <person name="Sutton G."/>
            <person name="Rogers Y.-H."/>
            <person name="Friedman R."/>
            <person name="Frazier M."/>
            <person name="Venter J.C."/>
        </authorList>
    </citation>
    <scope>NUCLEOTIDE SEQUENCE [LARGE SCALE GENOMIC DNA]</scope>
    <source>
        <strain evidence="3 4">HEL-45</strain>
    </source>
</reference>
<sequence>MTSLFKRSSFRASEEGGVTIEFVLLVPLVLYFFFLALETGLWSAREIMLRRATNLAVRDVRLSTANPPGYEEMKSLICERSSFTAGCLDGIRIEMRALPVAEWDNVSGPALCVDRSEDYDPANNFTAGQQNNIMLMRVCRLFEPLLPGTGLGRELPAGSDGAYGVHITTAFVTEPRG</sequence>
<comment type="caution">
    <text evidence="3">The sequence shown here is derived from an EMBL/GenBank/DDBJ whole genome shotgun (WGS) entry which is preliminary data.</text>
</comment>
<keyword evidence="4" id="KW-1185">Reference proteome</keyword>
<name>A0ABM9X087_9RHOB</name>